<organism evidence="2 3">
    <name type="scientific">Enterococcus phage 113</name>
    <dbReference type="NCBI Taxonomy" id="2835638"/>
    <lineage>
        <taxon>Viruses</taxon>
        <taxon>Duplodnaviria</taxon>
        <taxon>Heunggongvirae</taxon>
        <taxon>Uroviricota</taxon>
        <taxon>Caudoviricetes</taxon>
        <taxon>Herelleviridae</taxon>
        <taxon>Brockvirinae</taxon>
        <taxon>Schiekvirus</taxon>
        <taxon>Schiekvirus sv113</taxon>
    </lineage>
</organism>
<feature type="domain" description="BIG2" evidence="1">
    <location>
        <begin position="1083"/>
        <end position="1160"/>
    </location>
</feature>
<evidence type="ECO:0000313" key="2">
    <source>
        <dbReference type="EMBL" id="QVW54437.1"/>
    </source>
</evidence>
<accession>A0A8E7FYG1</accession>
<gene>
    <name evidence="2" type="ORF">p113_15</name>
</gene>
<proteinExistence type="predicted"/>
<name>A0A8E7FYG1_9CAUD</name>
<dbReference type="SMART" id="SM00635">
    <property type="entry name" value="BID_2"/>
    <property type="match status" value="1"/>
</dbReference>
<evidence type="ECO:0000313" key="3">
    <source>
        <dbReference type="Proteomes" id="UP000677423"/>
    </source>
</evidence>
<keyword evidence="3" id="KW-1185">Reference proteome</keyword>
<dbReference type="Pfam" id="PF02368">
    <property type="entry name" value="Big_2"/>
    <property type="match status" value="1"/>
</dbReference>
<dbReference type="InterPro" id="IPR003343">
    <property type="entry name" value="Big_2"/>
</dbReference>
<dbReference type="Proteomes" id="UP000677423">
    <property type="component" value="Segment"/>
</dbReference>
<dbReference type="EMBL" id="MZ147816">
    <property type="protein sequence ID" value="QVW54437.1"/>
    <property type="molecule type" value="Genomic_DNA"/>
</dbReference>
<sequence length="1501" mass="168142">MSNFFRNIHPLLRRNKRPEKYDDTNFAVLNALNYELTQAEQETIASKIQSSLESATDTYLDTWGDWFGVYRKDGWDDEYYRARIIRELLLKRGTIPAIIDALVDFLNDNDAVVQIYEPWRNIFYTNKSKLNGDDHLMGYYYRFAIIDISIDRPFPPEIVEIIKAFKPAGVLFYLRLDTSLDKNKTTVESPYVYLDVTNKTELEFLNGLYYDLRGNINLSDQRTQVVGNNIFHTNNSKLNGEDVLAGAFNHGRGYVHLASTTLLDYTPKATDSMSNLKTTLGEAGSDMYNQTKEKDGRTASIQVPATKNVHTLYSNSLDFGEYDYSTAPNLMRTITFSDLSTMETPTGIVPKGVTDKGDYFEIDLTTMGVSESKLLWVPMTPRPQVGKQYTYSIELMCDEGEMNEVYIRPCYRNANGVVVANFNSITTVVTSTWKRYSKVSYKATNEMVNSNLQALQFYFPPAVTRRKLYVRYNIMVQEGDQTSSQVPANQMPKITTDKWWLPTSMLKKVDEEGNVTRFEHPVNNAINHNVYLQNDINSIPLLSNQKQYTMSAEIWLEKEVNAQIVYRVNDKDGNYKILMLANSIGTVPAKQWTKVSTTQTINLSSNQNMVKPTVNFPINTPNNPISGFDISEELIIGETYTVSLKGTKPANKEFQLYYGDAANYQATLHPVEGLTDVWSATFTASNSTGTSNLLRVGLWQMPKSVPDGDVQIDWLKIEKGETVTPDYPAHWFQINTAQDYSGIIKIKNDSIKIQEGATTTKPAWKPNLLDAPYYLSNVPLGENLADPKKTFPINSSSYEIYRGNMKEELVIGQTYTITLKGTKPASQSFTAYNFWNVNLGDLKPVEGLTDVWSLTFTPTKLEPGLPKDFRIFQMPKETIGACQIDWLKIEKGNTRTPNIDSYDYAGSLIEDTDTPTSDPTKYTWTVNGDVTNKKAYMVFDIKTFIEENYATEFEKLVADLGEDQALNAVFENFNISTALKALVSPSSPINFSVELYDFSTSTWHKLNTDSLDLRMRTFNLVANRITDYLNDYKLLFVRYVFDNETDKDVTVELDMLNVLFNYRLGDGYSLGLQSTVECLSEIPLKRLALSSESVEVAIGETAKVTATPVPANATNKSLEWEIADPKTATVDTSGNITGVAIGETTSTVYGEDRTISSTCSVSVKARHTLYSNSLDFGDYDYSGNPNLMRVIQGSDFYKENDVSISDAGYNSIRLTSQGINRLGAFTSNNIPSLVSGRTYAISAKVKIEEGTTGDIEKIRVAYRKTNSGTILLSAITTGAEVGKEITIKGTGIVNYEITDLSRFFLTIDTEVGAKIKGSVIVSDIKIEEGSTATPYQPNLLDAPYYLSNVPLGENIKDKGTVFPIKTSAYAVYSGANTKPYIVGKKYTLTMKATKPASQQFVAYLDWGRTKAGNVLPVEGLVDVWKTTFTITQAHIDAGVKNALAIYQFPSETKGDVQIDWIKIEEGDTRTPNVDSYAYRGTVLTASEESPKDPNAYTWSSI</sequence>
<evidence type="ECO:0000259" key="1">
    <source>
        <dbReference type="SMART" id="SM00635"/>
    </source>
</evidence>
<protein>
    <submittedName>
        <fullName evidence="2">Minor tail protein</fullName>
    </submittedName>
</protein>
<reference evidence="2 3" key="1">
    <citation type="submission" date="2021-05" db="EMBL/GenBank/DDBJ databases">
        <authorList>
            <person name="Canfield G.S."/>
            <person name="Duerkop B.A."/>
        </authorList>
    </citation>
    <scope>NUCLEOTIDE SEQUENCE [LARGE SCALE GENOMIC DNA]</scope>
</reference>